<evidence type="ECO:0000313" key="8">
    <source>
        <dbReference type="EMBL" id="RLE53978.1"/>
    </source>
</evidence>
<proteinExistence type="predicted"/>
<keyword evidence="2" id="KW-0645">Protease</keyword>
<dbReference type="Gene3D" id="1.10.1370.30">
    <property type="match status" value="1"/>
</dbReference>
<dbReference type="SUPFAM" id="SSF55486">
    <property type="entry name" value="Metalloproteases ('zincins'), catalytic domain"/>
    <property type="match status" value="1"/>
</dbReference>
<dbReference type="GO" id="GO:0046872">
    <property type="term" value="F:metal ion binding"/>
    <property type="evidence" value="ECO:0007669"/>
    <property type="project" value="UniProtKB-KW"/>
</dbReference>
<keyword evidence="6" id="KW-0482">Metalloprotease</keyword>
<feature type="domain" description="Peptidase M3A/M3B catalytic" evidence="7">
    <location>
        <begin position="279"/>
        <end position="415"/>
    </location>
</feature>
<dbReference type="Pfam" id="PF01432">
    <property type="entry name" value="Peptidase_M3"/>
    <property type="match status" value="1"/>
</dbReference>
<evidence type="ECO:0000313" key="9">
    <source>
        <dbReference type="Proteomes" id="UP000269499"/>
    </source>
</evidence>
<comment type="caution">
    <text evidence="8">The sequence shown here is derived from an EMBL/GenBank/DDBJ whole genome shotgun (WGS) entry which is preliminary data.</text>
</comment>
<dbReference type="InterPro" id="IPR001567">
    <property type="entry name" value="Pept_M3A_M3B_dom"/>
</dbReference>
<evidence type="ECO:0000256" key="5">
    <source>
        <dbReference type="ARBA" id="ARBA00022833"/>
    </source>
</evidence>
<dbReference type="AlphaFoldDB" id="A0A497F4S6"/>
<dbReference type="GO" id="GO:0004222">
    <property type="term" value="F:metalloendopeptidase activity"/>
    <property type="evidence" value="ECO:0007669"/>
    <property type="project" value="InterPro"/>
</dbReference>
<dbReference type="GO" id="GO:0006508">
    <property type="term" value="P:proteolysis"/>
    <property type="evidence" value="ECO:0007669"/>
    <property type="project" value="UniProtKB-KW"/>
</dbReference>
<evidence type="ECO:0000256" key="1">
    <source>
        <dbReference type="ARBA" id="ARBA00001947"/>
    </source>
</evidence>
<keyword evidence="3" id="KW-0479">Metal-binding</keyword>
<organism evidence="8 9">
    <name type="scientific">Thermoproteota archaeon</name>
    <dbReference type="NCBI Taxonomy" id="2056631"/>
    <lineage>
        <taxon>Archaea</taxon>
        <taxon>Thermoproteota</taxon>
    </lineage>
</organism>
<sequence>MSLEAWSKRYEDVRAALMEQYFNHRAGLPYDKELMEKLSKELANICREFLENFNEPRSMYLACIHEVARDERLKVEIEFEEKRMEIIKSETFTLNGMPVNWGSWRKFNAKVDDPEKRKKLFDEFISKAKQLARLVDERMRISREVYARYGLTPLDAYLELEKISYEKLYSIVEKIGLGAKEAYLKAAEHYAPEILGKKKVEYYDDYYTWRGRIYRPLNKYFEHLDPVEKVIELLKGLNIDPSKIKVDAEDREKKSPSAFCFWIRVPDDVRVVYRRVAPFTDFGSVFHEFGHGLHGVSAKREDPVWKRYVVPMSVAETFSYLTEYLLEDDVFLKEELKLPEEAVREIIDRRRFMHLVFATFYAANSLMKIEFWKYNYTAEKAAERYQELTKKFFIEVPGEYWLLHHIMPSYDIYSPSYVVAAVRMAAIRKKLKEEFGEAWWRSKEAAEMIKEMAAARGEFDVKAWKLDPKIYLDDIKDISILK</sequence>
<accession>A0A497F4S6</accession>
<protein>
    <recommendedName>
        <fullName evidence="7">Peptidase M3A/M3B catalytic domain-containing protein</fullName>
    </recommendedName>
</protein>
<gene>
    <name evidence="8" type="ORF">DRJ26_02485</name>
</gene>
<evidence type="ECO:0000259" key="7">
    <source>
        <dbReference type="Pfam" id="PF01432"/>
    </source>
</evidence>
<evidence type="ECO:0000256" key="2">
    <source>
        <dbReference type="ARBA" id="ARBA00022670"/>
    </source>
</evidence>
<evidence type="ECO:0000256" key="4">
    <source>
        <dbReference type="ARBA" id="ARBA00022801"/>
    </source>
</evidence>
<evidence type="ECO:0000256" key="6">
    <source>
        <dbReference type="ARBA" id="ARBA00023049"/>
    </source>
</evidence>
<reference evidence="8 9" key="1">
    <citation type="submission" date="2018-06" db="EMBL/GenBank/DDBJ databases">
        <title>Extensive metabolic versatility and redundancy in microbially diverse, dynamic hydrothermal sediments.</title>
        <authorList>
            <person name="Dombrowski N."/>
            <person name="Teske A."/>
            <person name="Baker B.J."/>
        </authorList>
    </citation>
    <scope>NUCLEOTIDE SEQUENCE [LARGE SCALE GENOMIC DNA]</scope>
    <source>
        <strain evidence="8">B20_G2</strain>
    </source>
</reference>
<name>A0A497F4S6_9CREN</name>
<keyword evidence="4" id="KW-0378">Hydrolase</keyword>
<dbReference type="Proteomes" id="UP000269499">
    <property type="component" value="Unassembled WGS sequence"/>
</dbReference>
<keyword evidence="5" id="KW-0862">Zinc</keyword>
<dbReference type="EMBL" id="QMRA01000040">
    <property type="protein sequence ID" value="RLE53978.1"/>
    <property type="molecule type" value="Genomic_DNA"/>
</dbReference>
<evidence type="ECO:0000256" key="3">
    <source>
        <dbReference type="ARBA" id="ARBA00022723"/>
    </source>
</evidence>
<comment type="cofactor">
    <cofactor evidence="1">
        <name>Zn(2+)</name>
        <dbReference type="ChEBI" id="CHEBI:29105"/>
    </cofactor>
</comment>